<feature type="transmembrane region" description="Helical" evidence="5">
    <location>
        <begin position="202"/>
        <end position="225"/>
    </location>
</feature>
<comment type="subcellular location">
    <subcellularLocation>
        <location evidence="1">Membrane</location>
        <topology evidence="1">Multi-pass membrane protein</topology>
    </subcellularLocation>
</comment>
<dbReference type="AlphaFoldDB" id="A0A1I7WTQ9"/>
<keyword evidence="3 5" id="KW-1133">Transmembrane helix</keyword>
<dbReference type="SUPFAM" id="SSF90112">
    <property type="entry name" value="Neurotransmitter-gated ion-channel transmembrane pore"/>
    <property type="match status" value="1"/>
</dbReference>
<organism evidence="8 9">
    <name type="scientific">Heterorhabditis bacteriophora</name>
    <name type="common">Entomopathogenic nematode worm</name>
    <dbReference type="NCBI Taxonomy" id="37862"/>
    <lineage>
        <taxon>Eukaryota</taxon>
        <taxon>Metazoa</taxon>
        <taxon>Ecdysozoa</taxon>
        <taxon>Nematoda</taxon>
        <taxon>Chromadorea</taxon>
        <taxon>Rhabditida</taxon>
        <taxon>Rhabditina</taxon>
        <taxon>Rhabditomorpha</taxon>
        <taxon>Strongyloidea</taxon>
        <taxon>Heterorhabditidae</taxon>
        <taxon>Heterorhabditis</taxon>
    </lineage>
</organism>
<dbReference type="InterPro" id="IPR006201">
    <property type="entry name" value="Neur_channel"/>
</dbReference>
<name>A0A1I7WTQ9_HETBA</name>
<feature type="signal peptide" evidence="6">
    <location>
        <begin position="1"/>
        <end position="23"/>
    </location>
</feature>
<dbReference type="Gene3D" id="2.70.170.10">
    <property type="entry name" value="Neurotransmitter-gated ion-channel ligand-binding domain"/>
    <property type="match status" value="2"/>
</dbReference>
<evidence type="ECO:0000313" key="8">
    <source>
        <dbReference type="Proteomes" id="UP000095283"/>
    </source>
</evidence>
<evidence type="ECO:0000256" key="2">
    <source>
        <dbReference type="ARBA" id="ARBA00022692"/>
    </source>
</evidence>
<feature type="domain" description="Neurotransmitter-gated ion-channel ligand-binding" evidence="7">
    <location>
        <begin position="127"/>
        <end position="200"/>
    </location>
</feature>
<dbReference type="Proteomes" id="UP000095283">
    <property type="component" value="Unplaced"/>
</dbReference>
<accession>A0A1I7WTQ9</accession>
<keyword evidence="2 5" id="KW-0812">Transmembrane</keyword>
<evidence type="ECO:0000256" key="1">
    <source>
        <dbReference type="ARBA" id="ARBA00004141"/>
    </source>
</evidence>
<evidence type="ECO:0000313" key="9">
    <source>
        <dbReference type="WBParaSite" id="Hba_08558"/>
    </source>
</evidence>
<dbReference type="WBParaSite" id="Hba_08558">
    <property type="protein sequence ID" value="Hba_08558"/>
    <property type="gene ID" value="Hba_08558"/>
</dbReference>
<evidence type="ECO:0000256" key="6">
    <source>
        <dbReference type="SAM" id="SignalP"/>
    </source>
</evidence>
<evidence type="ECO:0000256" key="3">
    <source>
        <dbReference type="ARBA" id="ARBA00022989"/>
    </source>
</evidence>
<feature type="chain" id="PRO_5009310785" evidence="6">
    <location>
        <begin position="24"/>
        <end position="245"/>
    </location>
</feature>
<dbReference type="InterPro" id="IPR036734">
    <property type="entry name" value="Neur_chan_lig-bd_sf"/>
</dbReference>
<dbReference type="GO" id="GO:0016020">
    <property type="term" value="C:membrane"/>
    <property type="evidence" value="ECO:0007669"/>
    <property type="project" value="UniProtKB-SubCell"/>
</dbReference>
<dbReference type="Pfam" id="PF02931">
    <property type="entry name" value="Neur_chan_LBD"/>
    <property type="match status" value="2"/>
</dbReference>
<dbReference type="Gene3D" id="1.20.58.390">
    <property type="entry name" value="Neurotransmitter-gated ion-channel transmembrane domain"/>
    <property type="match status" value="1"/>
</dbReference>
<dbReference type="InterPro" id="IPR036719">
    <property type="entry name" value="Neuro-gated_channel_TM_sf"/>
</dbReference>
<evidence type="ECO:0000256" key="4">
    <source>
        <dbReference type="ARBA" id="ARBA00023136"/>
    </source>
</evidence>
<dbReference type="GO" id="GO:0004888">
    <property type="term" value="F:transmembrane signaling receptor activity"/>
    <property type="evidence" value="ECO:0007669"/>
    <property type="project" value="InterPro"/>
</dbReference>
<feature type="domain" description="Neurotransmitter-gated ion-channel ligand-binding" evidence="7">
    <location>
        <begin position="28"/>
        <end position="121"/>
    </location>
</feature>
<keyword evidence="8" id="KW-1185">Reference proteome</keyword>
<keyword evidence="4 5" id="KW-0472">Membrane</keyword>
<dbReference type="CDD" id="cd18997">
    <property type="entry name" value="LGIC_ECD_nAChR"/>
    <property type="match status" value="1"/>
</dbReference>
<keyword evidence="6" id="KW-0732">Signal</keyword>
<evidence type="ECO:0000259" key="7">
    <source>
        <dbReference type="Pfam" id="PF02931"/>
    </source>
</evidence>
<dbReference type="InterPro" id="IPR038050">
    <property type="entry name" value="Neuro_actylchol_rec"/>
</dbReference>
<evidence type="ECO:0000256" key="5">
    <source>
        <dbReference type="SAM" id="Phobius"/>
    </source>
</evidence>
<dbReference type="PANTHER" id="PTHR18945">
    <property type="entry name" value="NEUROTRANSMITTER GATED ION CHANNEL"/>
    <property type="match status" value="1"/>
</dbReference>
<sequence>MSRHKMYTLYILVFVLLIHQTSSSKAEASLYKVLLQNYSSLVRPVRNPNKILKVSMKIFLQQITNVDEQNQVVEVNAWLKYQIWNDYRLRWSPIMYDNISSVRFIGRENQIWQPDILLYNRPVGYVQICFLKFGSWTYHGFSLDLRIDSDEQSPSADLSTYISNGEWLLISAPAKRDVTFYKCCPEPYPTIKFYLHLRRRSLYYTFNIIIPSLLISIMTLLTFCLPAHDMSEKIGFLSELLYNVM</sequence>
<dbReference type="GO" id="GO:0005230">
    <property type="term" value="F:extracellular ligand-gated monoatomic ion channel activity"/>
    <property type="evidence" value="ECO:0007669"/>
    <property type="project" value="InterPro"/>
</dbReference>
<dbReference type="InterPro" id="IPR006202">
    <property type="entry name" value="Neur_chan_lig-bd"/>
</dbReference>
<protein>
    <submittedName>
        <fullName evidence="9">Neur_chan_LBD domain-containing protein</fullName>
    </submittedName>
</protein>
<dbReference type="PRINTS" id="PR00252">
    <property type="entry name" value="NRIONCHANNEL"/>
</dbReference>
<proteinExistence type="predicted"/>
<dbReference type="SUPFAM" id="SSF63712">
    <property type="entry name" value="Nicotinic receptor ligand binding domain-like"/>
    <property type="match status" value="1"/>
</dbReference>
<reference evidence="9" key="1">
    <citation type="submission" date="2016-11" db="UniProtKB">
        <authorList>
            <consortium name="WormBaseParasite"/>
        </authorList>
    </citation>
    <scope>IDENTIFICATION</scope>
</reference>